<evidence type="ECO:0000259" key="12">
    <source>
        <dbReference type="PROSITE" id="PS50011"/>
    </source>
</evidence>
<evidence type="ECO:0000256" key="6">
    <source>
        <dbReference type="ARBA" id="ARBA00022840"/>
    </source>
</evidence>
<dbReference type="Proteomes" id="UP000247702">
    <property type="component" value="Unassembled WGS sequence"/>
</dbReference>
<feature type="region of interest" description="Disordered" evidence="11">
    <location>
        <begin position="137"/>
        <end position="159"/>
    </location>
</feature>
<dbReference type="Gene3D" id="1.10.510.10">
    <property type="entry name" value="Transferase(Phosphotransferase) domain 1"/>
    <property type="match status" value="1"/>
</dbReference>
<gene>
    <name evidence="14" type="ORF">RCL2_000297100</name>
    <name evidence="13" type="ORF">RclHR1_00220002</name>
</gene>
<evidence type="ECO:0000256" key="9">
    <source>
        <dbReference type="ARBA" id="ARBA00078109"/>
    </source>
</evidence>
<proteinExistence type="predicted"/>
<dbReference type="SUPFAM" id="SSF56112">
    <property type="entry name" value="Protein kinase-like (PK-like)"/>
    <property type="match status" value="1"/>
</dbReference>
<dbReference type="InterPro" id="IPR017441">
    <property type="entry name" value="Protein_kinase_ATP_BS"/>
</dbReference>
<evidence type="ECO:0000256" key="1">
    <source>
        <dbReference type="ARBA" id="ARBA00012513"/>
    </source>
</evidence>
<evidence type="ECO:0000256" key="2">
    <source>
        <dbReference type="ARBA" id="ARBA00022527"/>
    </source>
</evidence>
<feature type="binding site" evidence="10">
    <location>
        <position position="234"/>
    </location>
    <ligand>
        <name>ATP</name>
        <dbReference type="ChEBI" id="CHEBI:30616"/>
    </ligand>
</feature>
<dbReference type="PANTHER" id="PTHR24343">
    <property type="entry name" value="SERINE/THREONINE KINASE"/>
    <property type="match status" value="1"/>
</dbReference>
<dbReference type="InterPro" id="IPR008271">
    <property type="entry name" value="Ser/Thr_kinase_AS"/>
</dbReference>
<dbReference type="PROSITE" id="PS00107">
    <property type="entry name" value="PROTEIN_KINASE_ATP"/>
    <property type="match status" value="1"/>
</dbReference>
<dbReference type="GO" id="GO:0004674">
    <property type="term" value="F:protein serine/threonine kinase activity"/>
    <property type="evidence" value="ECO:0007669"/>
    <property type="project" value="UniProtKB-KW"/>
</dbReference>
<evidence type="ECO:0000256" key="10">
    <source>
        <dbReference type="PROSITE-ProRule" id="PRU10141"/>
    </source>
</evidence>
<keyword evidence="2" id="KW-0723">Serine/threonine-protein kinase</keyword>
<dbReference type="OrthoDB" id="6513151at2759"/>
<dbReference type="EMBL" id="BLAL01000016">
    <property type="protein sequence ID" value="GES75540.1"/>
    <property type="molecule type" value="Genomic_DNA"/>
</dbReference>
<comment type="catalytic activity">
    <reaction evidence="7">
        <text>L-threonyl-[protein] + ATP = O-phospho-L-threonyl-[protein] + ADP + H(+)</text>
        <dbReference type="Rhea" id="RHEA:46608"/>
        <dbReference type="Rhea" id="RHEA-COMP:11060"/>
        <dbReference type="Rhea" id="RHEA-COMP:11605"/>
        <dbReference type="ChEBI" id="CHEBI:15378"/>
        <dbReference type="ChEBI" id="CHEBI:30013"/>
        <dbReference type="ChEBI" id="CHEBI:30616"/>
        <dbReference type="ChEBI" id="CHEBI:61977"/>
        <dbReference type="ChEBI" id="CHEBI:456216"/>
        <dbReference type="EC" id="2.7.11.1"/>
    </reaction>
</comment>
<comment type="caution">
    <text evidence="13">The sequence shown here is derived from an EMBL/GenBank/DDBJ whole genome shotgun (WGS) entry which is preliminary data.</text>
</comment>
<keyword evidence="5 14" id="KW-0418">Kinase</keyword>
<keyword evidence="4 10" id="KW-0547">Nucleotide-binding</keyword>
<evidence type="ECO:0000256" key="5">
    <source>
        <dbReference type="ARBA" id="ARBA00022777"/>
    </source>
</evidence>
<evidence type="ECO:0000256" key="8">
    <source>
        <dbReference type="ARBA" id="ARBA00048679"/>
    </source>
</evidence>
<protein>
    <recommendedName>
        <fullName evidence="1">non-specific serine/threonine protein kinase</fullName>
        <ecNumber evidence="1">2.7.11.1</ecNumber>
    </recommendedName>
    <alternativeName>
        <fullName evidence="9">Halotolerance protein 4</fullName>
    </alternativeName>
</protein>
<feature type="region of interest" description="Disordered" evidence="11">
    <location>
        <begin position="49"/>
        <end position="84"/>
    </location>
</feature>
<evidence type="ECO:0000313" key="13">
    <source>
        <dbReference type="EMBL" id="GBB93568.1"/>
    </source>
</evidence>
<evidence type="ECO:0000256" key="11">
    <source>
        <dbReference type="SAM" id="MobiDB-lite"/>
    </source>
</evidence>
<dbReference type="EC" id="2.7.11.1" evidence="1"/>
<dbReference type="STRING" id="94130.A0A2Z6RMW0"/>
<dbReference type="GO" id="GO:0005524">
    <property type="term" value="F:ATP binding"/>
    <property type="evidence" value="ECO:0007669"/>
    <property type="project" value="UniProtKB-UniRule"/>
</dbReference>
<dbReference type="GO" id="GO:0005829">
    <property type="term" value="C:cytosol"/>
    <property type="evidence" value="ECO:0007669"/>
    <property type="project" value="TreeGrafter"/>
</dbReference>
<reference evidence="13 15" key="1">
    <citation type="submission" date="2017-11" db="EMBL/GenBank/DDBJ databases">
        <title>The genome of Rhizophagus clarus HR1 reveals common genetic basis of auxotrophy among arbuscular mycorrhizal fungi.</title>
        <authorList>
            <person name="Kobayashi Y."/>
        </authorList>
    </citation>
    <scope>NUCLEOTIDE SEQUENCE [LARGE SCALE GENOMIC DNA]</scope>
    <source>
        <strain evidence="13 15">HR1</strain>
    </source>
</reference>
<accession>A0A2Z6RMW0</accession>
<dbReference type="PROSITE" id="PS50011">
    <property type="entry name" value="PROTEIN_KINASE_DOM"/>
    <property type="match status" value="1"/>
</dbReference>
<dbReference type="PANTHER" id="PTHR24343:SF558">
    <property type="entry name" value="PROTEIN KINASE DOMAIN-CONTAINING PROTEIN"/>
    <property type="match status" value="1"/>
</dbReference>
<feature type="domain" description="Protein kinase" evidence="12">
    <location>
        <begin position="203"/>
        <end position="469"/>
    </location>
</feature>
<evidence type="ECO:0000256" key="4">
    <source>
        <dbReference type="ARBA" id="ARBA00022741"/>
    </source>
</evidence>
<dbReference type="GO" id="GO:0030003">
    <property type="term" value="P:intracellular monoatomic cation homeostasis"/>
    <property type="evidence" value="ECO:0007669"/>
    <property type="project" value="TreeGrafter"/>
</dbReference>
<keyword evidence="15" id="KW-1185">Reference proteome</keyword>
<comment type="catalytic activity">
    <reaction evidence="8">
        <text>L-seryl-[protein] + ATP = O-phospho-L-seryl-[protein] + ADP + H(+)</text>
        <dbReference type="Rhea" id="RHEA:17989"/>
        <dbReference type="Rhea" id="RHEA-COMP:9863"/>
        <dbReference type="Rhea" id="RHEA-COMP:11604"/>
        <dbReference type="ChEBI" id="CHEBI:15378"/>
        <dbReference type="ChEBI" id="CHEBI:29999"/>
        <dbReference type="ChEBI" id="CHEBI:30616"/>
        <dbReference type="ChEBI" id="CHEBI:83421"/>
        <dbReference type="ChEBI" id="CHEBI:456216"/>
        <dbReference type="EC" id="2.7.11.1"/>
    </reaction>
</comment>
<dbReference type="InterPro" id="IPR011009">
    <property type="entry name" value="Kinase-like_dom_sf"/>
</dbReference>
<dbReference type="InterPro" id="IPR000719">
    <property type="entry name" value="Prot_kinase_dom"/>
</dbReference>
<organism evidence="13 15">
    <name type="scientific">Rhizophagus clarus</name>
    <dbReference type="NCBI Taxonomy" id="94130"/>
    <lineage>
        <taxon>Eukaryota</taxon>
        <taxon>Fungi</taxon>
        <taxon>Fungi incertae sedis</taxon>
        <taxon>Mucoromycota</taxon>
        <taxon>Glomeromycotina</taxon>
        <taxon>Glomeromycetes</taxon>
        <taxon>Glomerales</taxon>
        <taxon>Glomeraceae</taxon>
        <taxon>Rhizophagus</taxon>
    </lineage>
</organism>
<evidence type="ECO:0000256" key="7">
    <source>
        <dbReference type="ARBA" id="ARBA00047899"/>
    </source>
</evidence>
<feature type="region of interest" description="Disordered" evidence="11">
    <location>
        <begin position="177"/>
        <end position="196"/>
    </location>
</feature>
<dbReference type="AlphaFoldDB" id="A0A2Z6RMW0"/>
<evidence type="ECO:0000256" key="3">
    <source>
        <dbReference type="ARBA" id="ARBA00022679"/>
    </source>
</evidence>
<dbReference type="Pfam" id="PF00069">
    <property type="entry name" value="Pkinase"/>
    <property type="match status" value="1"/>
</dbReference>
<keyword evidence="6 10" id="KW-0067">ATP-binding</keyword>
<evidence type="ECO:0000313" key="14">
    <source>
        <dbReference type="EMBL" id="GES75540.1"/>
    </source>
</evidence>
<dbReference type="Proteomes" id="UP000615446">
    <property type="component" value="Unassembled WGS sequence"/>
</dbReference>
<evidence type="ECO:0000313" key="15">
    <source>
        <dbReference type="Proteomes" id="UP000247702"/>
    </source>
</evidence>
<dbReference type="CDD" id="cd13994">
    <property type="entry name" value="STKc_HAL4_like"/>
    <property type="match status" value="1"/>
</dbReference>
<dbReference type="FunFam" id="1.10.510.10:FF:000183">
    <property type="entry name" value="Serine/threonine-protein kinase hal4"/>
    <property type="match status" value="1"/>
</dbReference>
<sequence length="516" mass="58411">MVTFTTDYWAPALDSKARRRTESEERAVRVTRERSLKRNKELLIVDITNPTKSPFNNDKSKSMADNNDSKLTLPNLEISSDPSIDSITVNPSLSSNGNLSIDSIKSNTTTTATTLKSVNGDLHKRKSLVQSVQKLFHHESKGENKPSVSSPTEEKGEFTFGSTASDKLSLLKEILNPTLDPDNDKQTQKSDSGSENGINKYGVCEKGCIGKGATAVVRLSHKIGNSDERTYAVKEFRKRRKNETEKDYVKKLTSEFCISSTLQHVNVVRTVDLVQDENHNWCEVMEYCAGGDLYTAIKSNFMTTIEINCCFKQLINGIDYLHSNGVAHRDIKPENLLLDKNGHLKITDFGVSDVFKTCWEEGAHMSRGVCGSEPYIAPEQFESKEYDARKVDIWACGIVYYTLVYQGIPFRMAVPNDPNYAIYLERRNNREYPPFEKLPQGCRELMYSILEPSPRKRITIEGIKQDPWFKSIESCSDTPPKQLKQIHQHICPEILKEIQNVNTTEEVNNRGNDSKK</sequence>
<dbReference type="PROSITE" id="PS00108">
    <property type="entry name" value="PROTEIN_KINASE_ST"/>
    <property type="match status" value="1"/>
</dbReference>
<reference evidence="14" key="2">
    <citation type="submission" date="2019-10" db="EMBL/GenBank/DDBJ databases">
        <title>Conservation and host-specific expression of non-tandemly repeated heterogenous ribosome RNA gene in arbuscular mycorrhizal fungi.</title>
        <authorList>
            <person name="Maeda T."/>
            <person name="Kobayashi Y."/>
            <person name="Nakagawa T."/>
            <person name="Ezawa T."/>
            <person name="Yamaguchi K."/>
            <person name="Bino T."/>
            <person name="Nishimoto Y."/>
            <person name="Shigenobu S."/>
            <person name="Kawaguchi M."/>
        </authorList>
    </citation>
    <scope>NUCLEOTIDE SEQUENCE</scope>
    <source>
        <strain evidence="14">HR1</strain>
    </source>
</reference>
<keyword evidence="3" id="KW-0808">Transferase</keyword>
<dbReference type="SMART" id="SM00220">
    <property type="entry name" value="S_TKc"/>
    <property type="match status" value="1"/>
</dbReference>
<dbReference type="EMBL" id="BEXD01001335">
    <property type="protein sequence ID" value="GBB93568.1"/>
    <property type="molecule type" value="Genomic_DNA"/>
</dbReference>
<name>A0A2Z6RMW0_9GLOM</name>